<gene>
    <name evidence="1" type="ORF">POVWA1_087400</name>
</gene>
<protein>
    <submittedName>
        <fullName evidence="1">PIR Superfamily Protein</fullName>
    </submittedName>
</protein>
<reference evidence="2" key="1">
    <citation type="submission" date="2016-05" db="EMBL/GenBank/DDBJ databases">
        <authorList>
            <person name="Naeem Raeece"/>
        </authorList>
    </citation>
    <scope>NUCLEOTIDE SEQUENCE [LARGE SCALE GENOMIC DNA]</scope>
</reference>
<dbReference type="EMBL" id="FLRD01001866">
    <property type="protein sequence ID" value="SBT58401.1"/>
    <property type="molecule type" value="Genomic_DNA"/>
</dbReference>
<sequence length="308" mass="35318">MTKGITINDLPSKKYKNELEIGINYQDIEENIESNKLATDSLYWSTTVRNYLEKYIYGNIDKWSGSNYEKRCRDFNYILDIILKKIKKKEQTNSDVPYSLFQDYIDKAAKAHLQTWGGECERKSKLPDDSDDIENMKNLDDLCEDIVYIRKKILEIHKNHCNEIDNYINEQIFSLKHIYKMSETKYSDILGYYNFTSLDEIDTTAGKLKSKCQADITGASLADQAEMQQYPGRSASIIAVTSLSGILSSFFLLYKTTSFGSILNNLVGKKIKFGNNLSDEAYLETLEDISESPYDGGYNILYNSIGDT</sequence>
<proteinExistence type="predicted"/>
<name>A0A1A9AQB0_PLAOA</name>
<dbReference type="AlphaFoldDB" id="A0A1A9AQB0"/>
<keyword evidence="2" id="KW-1185">Reference proteome</keyword>
<dbReference type="Proteomes" id="UP000078555">
    <property type="component" value="Unassembled WGS sequence"/>
</dbReference>
<evidence type="ECO:0000313" key="2">
    <source>
        <dbReference type="Proteomes" id="UP000078555"/>
    </source>
</evidence>
<organism evidence="1 2">
    <name type="scientific">Plasmodium ovale wallikeri</name>
    <dbReference type="NCBI Taxonomy" id="864142"/>
    <lineage>
        <taxon>Eukaryota</taxon>
        <taxon>Sar</taxon>
        <taxon>Alveolata</taxon>
        <taxon>Apicomplexa</taxon>
        <taxon>Aconoidasida</taxon>
        <taxon>Haemosporida</taxon>
        <taxon>Plasmodiidae</taxon>
        <taxon>Plasmodium</taxon>
        <taxon>Plasmodium (Plasmodium)</taxon>
    </lineage>
</organism>
<evidence type="ECO:0000313" key="1">
    <source>
        <dbReference type="EMBL" id="SBT58401.1"/>
    </source>
</evidence>
<accession>A0A1A9AQB0</accession>